<dbReference type="EMBL" id="VSSQ01081560">
    <property type="protein sequence ID" value="MPN30446.1"/>
    <property type="molecule type" value="Genomic_DNA"/>
</dbReference>
<accession>A0A645GW05</accession>
<reference evidence="1" key="1">
    <citation type="submission" date="2019-08" db="EMBL/GenBank/DDBJ databases">
        <authorList>
            <person name="Kucharzyk K."/>
            <person name="Murdoch R.W."/>
            <person name="Higgins S."/>
            <person name="Loffler F."/>
        </authorList>
    </citation>
    <scope>NUCLEOTIDE SEQUENCE</scope>
</reference>
<gene>
    <name evidence="1" type="ORF">SDC9_177917</name>
</gene>
<evidence type="ECO:0000313" key="1">
    <source>
        <dbReference type="EMBL" id="MPN30446.1"/>
    </source>
</evidence>
<sequence>MFVDMIGFQRSAVAYYTGVETRGNFLFNAVEGSSANEQDILGIHRDHFLIRVFASSLRRYIHY</sequence>
<dbReference type="AlphaFoldDB" id="A0A645GW05"/>
<proteinExistence type="predicted"/>
<organism evidence="1">
    <name type="scientific">bioreactor metagenome</name>
    <dbReference type="NCBI Taxonomy" id="1076179"/>
    <lineage>
        <taxon>unclassified sequences</taxon>
        <taxon>metagenomes</taxon>
        <taxon>ecological metagenomes</taxon>
    </lineage>
</organism>
<name>A0A645GW05_9ZZZZ</name>
<comment type="caution">
    <text evidence="1">The sequence shown here is derived from an EMBL/GenBank/DDBJ whole genome shotgun (WGS) entry which is preliminary data.</text>
</comment>
<protein>
    <submittedName>
        <fullName evidence="1">Uncharacterized protein</fullName>
    </submittedName>
</protein>